<dbReference type="AlphaFoldDB" id="A0A9P9KZE8"/>
<evidence type="ECO:0000313" key="1">
    <source>
        <dbReference type="EMBL" id="KAH7271397.1"/>
    </source>
</evidence>
<evidence type="ECO:0000313" key="2">
    <source>
        <dbReference type="Proteomes" id="UP000736672"/>
    </source>
</evidence>
<keyword evidence="2" id="KW-1185">Reference proteome</keyword>
<proteinExistence type="predicted"/>
<organism evidence="1 2">
    <name type="scientific">Fusarium solani</name>
    <name type="common">Filamentous fungus</name>
    <dbReference type="NCBI Taxonomy" id="169388"/>
    <lineage>
        <taxon>Eukaryota</taxon>
        <taxon>Fungi</taxon>
        <taxon>Dikarya</taxon>
        <taxon>Ascomycota</taxon>
        <taxon>Pezizomycotina</taxon>
        <taxon>Sordariomycetes</taxon>
        <taxon>Hypocreomycetidae</taxon>
        <taxon>Hypocreales</taxon>
        <taxon>Nectriaceae</taxon>
        <taxon>Fusarium</taxon>
        <taxon>Fusarium solani species complex</taxon>
    </lineage>
</organism>
<protein>
    <submittedName>
        <fullName evidence="1">Uncharacterized protein</fullName>
    </submittedName>
</protein>
<sequence length="140" mass="15144">MELIPISPLFLYRSAYVPTTGCFEFDIQPDPGLVVTADHLESLVQLLVLLYVIAVLGLEESLTPVSATLGAIPCWAWRSPGVMGDPLSRALARVSLELHVSPSLQLHCTDLTDHHGLTLVSRSPPALELHGRHAGFVNGE</sequence>
<name>A0A9P9KZE8_FUSSL</name>
<reference evidence="1" key="1">
    <citation type="journal article" date="2021" name="Nat. Commun.">
        <title>Genetic determinants of endophytism in the Arabidopsis root mycobiome.</title>
        <authorList>
            <person name="Mesny F."/>
            <person name="Miyauchi S."/>
            <person name="Thiergart T."/>
            <person name="Pickel B."/>
            <person name="Atanasova L."/>
            <person name="Karlsson M."/>
            <person name="Huettel B."/>
            <person name="Barry K.W."/>
            <person name="Haridas S."/>
            <person name="Chen C."/>
            <person name="Bauer D."/>
            <person name="Andreopoulos W."/>
            <person name="Pangilinan J."/>
            <person name="LaButti K."/>
            <person name="Riley R."/>
            <person name="Lipzen A."/>
            <person name="Clum A."/>
            <person name="Drula E."/>
            <person name="Henrissat B."/>
            <person name="Kohler A."/>
            <person name="Grigoriev I.V."/>
            <person name="Martin F.M."/>
            <person name="Hacquard S."/>
        </authorList>
    </citation>
    <scope>NUCLEOTIDE SEQUENCE</scope>
    <source>
        <strain evidence="1">FSSC 5 MPI-SDFR-AT-0091</strain>
    </source>
</reference>
<dbReference type="Proteomes" id="UP000736672">
    <property type="component" value="Unassembled WGS sequence"/>
</dbReference>
<comment type="caution">
    <text evidence="1">The sequence shown here is derived from an EMBL/GenBank/DDBJ whole genome shotgun (WGS) entry which is preliminary data.</text>
</comment>
<dbReference type="EMBL" id="JAGTJS010000004">
    <property type="protein sequence ID" value="KAH7271397.1"/>
    <property type="molecule type" value="Genomic_DNA"/>
</dbReference>
<gene>
    <name evidence="1" type="ORF">B0J15DRAFT_544295</name>
</gene>
<accession>A0A9P9KZE8</accession>